<evidence type="ECO:0000313" key="2">
    <source>
        <dbReference type="Proteomes" id="UP001163846"/>
    </source>
</evidence>
<reference evidence="1" key="1">
    <citation type="submission" date="2022-08" db="EMBL/GenBank/DDBJ databases">
        <authorList>
            <consortium name="DOE Joint Genome Institute"/>
            <person name="Min B."/>
            <person name="Riley R."/>
            <person name="Sierra-Patev S."/>
            <person name="Naranjo-Ortiz M."/>
            <person name="Looney B."/>
            <person name="Konkel Z."/>
            <person name="Slot J.C."/>
            <person name="Sakamoto Y."/>
            <person name="Steenwyk J.L."/>
            <person name="Rokas A."/>
            <person name="Carro J."/>
            <person name="Camarero S."/>
            <person name="Ferreira P."/>
            <person name="Molpeceres G."/>
            <person name="Ruiz-Duenas F.J."/>
            <person name="Serrano A."/>
            <person name="Henrissat B."/>
            <person name="Drula E."/>
            <person name="Hughes K.W."/>
            <person name="Mata J.L."/>
            <person name="Ishikawa N.K."/>
            <person name="Vargas-Isla R."/>
            <person name="Ushijima S."/>
            <person name="Smith C.A."/>
            <person name="Ahrendt S."/>
            <person name="Andreopoulos W."/>
            <person name="He G."/>
            <person name="Labutti K."/>
            <person name="Lipzen A."/>
            <person name="Ng V."/>
            <person name="Sandor L."/>
            <person name="Barry K."/>
            <person name="Martinez A.T."/>
            <person name="Xiao Y."/>
            <person name="Gibbons J.G."/>
            <person name="Terashima K."/>
            <person name="Hibbett D.S."/>
            <person name="Grigoriev I.V."/>
        </authorList>
    </citation>
    <scope>NUCLEOTIDE SEQUENCE</scope>
    <source>
        <strain evidence="1">TFB9207</strain>
    </source>
</reference>
<keyword evidence="2" id="KW-1185">Reference proteome</keyword>
<comment type="caution">
    <text evidence="1">The sequence shown here is derived from an EMBL/GenBank/DDBJ whole genome shotgun (WGS) entry which is preliminary data.</text>
</comment>
<feature type="non-terminal residue" evidence="1">
    <location>
        <position position="108"/>
    </location>
</feature>
<dbReference type="AlphaFoldDB" id="A0AA38NXE9"/>
<sequence length="108" mass="12355">MELRNGWRSWIPIGWFASRYNNQLRYSARNDTLHLRESGGQVSVHRGSQGFPLVPIEDLTRHDWGEISVNFPQALREHLVPRVPGIRDTTGHPQALGLATLIEHFFAT</sequence>
<dbReference type="Proteomes" id="UP001163846">
    <property type="component" value="Unassembled WGS sequence"/>
</dbReference>
<accession>A0AA38NXE9</accession>
<proteinExistence type="predicted"/>
<gene>
    <name evidence="1" type="ORF">F5878DRAFT_646802</name>
</gene>
<evidence type="ECO:0000313" key="1">
    <source>
        <dbReference type="EMBL" id="KAJ3832406.1"/>
    </source>
</evidence>
<protein>
    <submittedName>
        <fullName evidence="1">Uncharacterized protein</fullName>
    </submittedName>
</protein>
<name>A0AA38NXE9_9AGAR</name>
<organism evidence="1 2">
    <name type="scientific">Lentinula raphanica</name>
    <dbReference type="NCBI Taxonomy" id="153919"/>
    <lineage>
        <taxon>Eukaryota</taxon>
        <taxon>Fungi</taxon>
        <taxon>Dikarya</taxon>
        <taxon>Basidiomycota</taxon>
        <taxon>Agaricomycotina</taxon>
        <taxon>Agaricomycetes</taxon>
        <taxon>Agaricomycetidae</taxon>
        <taxon>Agaricales</taxon>
        <taxon>Marasmiineae</taxon>
        <taxon>Omphalotaceae</taxon>
        <taxon>Lentinula</taxon>
    </lineage>
</organism>
<dbReference type="EMBL" id="MU806969">
    <property type="protein sequence ID" value="KAJ3832406.1"/>
    <property type="molecule type" value="Genomic_DNA"/>
</dbReference>